<name>A0AC59ZH76_RANTA</name>
<evidence type="ECO:0000313" key="1">
    <source>
        <dbReference type="EMBL" id="CAN0416618.1"/>
    </source>
</evidence>
<protein>
    <submittedName>
        <fullName evidence="1">Uncharacterized protein</fullName>
    </submittedName>
</protein>
<dbReference type="EMBL" id="OX596113">
    <property type="protein sequence ID" value="CAN0416618.1"/>
    <property type="molecule type" value="Genomic_DNA"/>
</dbReference>
<accession>A0AC59ZH76</accession>
<dbReference type="Proteomes" id="UP001162501">
    <property type="component" value="Chromosome 29"/>
</dbReference>
<evidence type="ECO:0000313" key="2">
    <source>
        <dbReference type="Proteomes" id="UP001162501"/>
    </source>
</evidence>
<feature type="non-terminal residue" evidence="1">
    <location>
        <position position="90"/>
    </location>
</feature>
<sequence length="90" mass="10539">MNEWRNSPPFALRRPFLCSSGPRAFQSVKIPQGKRSYRLSNRPPLLDEVTAVWCWRPVRSKLSQRSVRVQPCRPEERLWEQRASVLTSSS</sequence>
<gene>
    <name evidence="1" type="ORF">MRATA1EN22A_LOCUS18184</name>
</gene>
<proteinExistence type="predicted"/>
<reference evidence="1" key="1">
    <citation type="submission" date="2023-05" db="EMBL/GenBank/DDBJ databases">
        <authorList>
            <consortium name="ELIXIR-Norway"/>
        </authorList>
    </citation>
    <scope>NUCLEOTIDE SEQUENCE</scope>
</reference>
<organism evidence="1 2">
    <name type="scientific">Rangifer tarandus platyrhynchus</name>
    <name type="common">Svalbard reindeer</name>
    <dbReference type="NCBI Taxonomy" id="3082113"/>
    <lineage>
        <taxon>Eukaryota</taxon>
        <taxon>Metazoa</taxon>
        <taxon>Chordata</taxon>
        <taxon>Craniata</taxon>
        <taxon>Vertebrata</taxon>
        <taxon>Euteleostomi</taxon>
        <taxon>Mammalia</taxon>
        <taxon>Eutheria</taxon>
        <taxon>Laurasiatheria</taxon>
        <taxon>Artiodactyla</taxon>
        <taxon>Ruminantia</taxon>
        <taxon>Pecora</taxon>
        <taxon>Cervidae</taxon>
        <taxon>Odocoileinae</taxon>
        <taxon>Rangifer</taxon>
    </lineage>
</organism>
<reference evidence="1" key="2">
    <citation type="submission" date="2025-03" db="EMBL/GenBank/DDBJ databases">
        <authorList>
            <consortium name="ELIXIR-Norway"/>
            <consortium name="Elixir Norway"/>
        </authorList>
    </citation>
    <scope>NUCLEOTIDE SEQUENCE</scope>
</reference>